<dbReference type="Proteomes" id="UP000752297">
    <property type="component" value="Unassembled WGS sequence"/>
</dbReference>
<name>A0A949PLR2_9HYPH</name>
<gene>
    <name evidence="1" type="ORF">KUG47_08680</name>
</gene>
<keyword evidence="2" id="KW-1185">Reference proteome</keyword>
<evidence type="ECO:0000313" key="1">
    <source>
        <dbReference type="EMBL" id="MBV2143572.1"/>
    </source>
</evidence>
<dbReference type="Pfam" id="PF08905">
    <property type="entry name" value="DUF1850"/>
    <property type="match status" value="1"/>
</dbReference>
<dbReference type="InterPro" id="IPR015001">
    <property type="entry name" value="DUF1850"/>
</dbReference>
<dbReference type="AlphaFoldDB" id="A0A949PLR2"/>
<dbReference type="RefSeq" id="WP_217677570.1">
    <property type="nucleotide sequence ID" value="NZ_JAHRVA010000003.1"/>
</dbReference>
<organism evidence="1 2">
    <name type="scientific">Falsochrobactrum tianjinense</name>
    <dbReference type="NCBI Taxonomy" id="2706015"/>
    <lineage>
        <taxon>Bacteria</taxon>
        <taxon>Pseudomonadati</taxon>
        <taxon>Pseudomonadota</taxon>
        <taxon>Alphaproteobacteria</taxon>
        <taxon>Hyphomicrobiales</taxon>
        <taxon>Brucellaceae</taxon>
        <taxon>Falsochrobactrum</taxon>
    </lineage>
</organism>
<comment type="caution">
    <text evidence="1">The sequence shown here is derived from an EMBL/GenBank/DDBJ whole genome shotgun (WGS) entry which is preliminary data.</text>
</comment>
<reference evidence="1 2" key="1">
    <citation type="submission" date="2021-06" db="EMBL/GenBank/DDBJ databases">
        <title>Falsochrobactrum tianjin sp.nov., a new petroleum-degrading bacteria isolated from oily soils.</title>
        <authorList>
            <person name="Chen G."/>
            <person name="Chen H."/>
            <person name="Tian J."/>
            <person name="Qing J."/>
            <person name="Zhong L."/>
            <person name="Ma W."/>
            <person name="Song Y."/>
            <person name="Cui X."/>
            <person name="Yan B."/>
        </authorList>
    </citation>
    <scope>NUCLEOTIDE SEQUENCE [LARGE SCALE GENOMIC DNA]</scope>
    <source>
        <strain evidence="1 2">TDYN1</strain>
    </source>
</reference>
<protein>
    <submittedName>
        <fullName evidence="1">DUF1850 domain-containing protein</fullName>
    </submittedName>
</protein>
<proteinExistence type="predicted"/>
<accession>A0A949PLR2</accession>
<dbReference type="EMBL" id="JAHRVA010000003">
    <property type="protein sequence ID" value="MBV2143572.1"/>
    <property type="molecule type" value="Genomic_DNA"/>
</dbReference>
<sequence length="123" mass="13297">MDALCILLAGKMTVIAASVFSLSWTHSVQKTEWREEWQVTPDGLLLTEARVKGSGAGMEPPEGSRLIDNWWVYTPKLPAQKSVMLASSGQTGGGWRLCTSGQCIDFGKTVGAPIKLSRCEVGQ</sequence>
<evidence type="ECO:0000313" key="2">
    <source>
        <dbReference type="Proteomes" id="UP000752297"/>
    </source>
</evidence>